<evidence type="ECO:0000313" key="5">
    <source>
        <dbReference type="EMBL" id="SDE51429.1"/>
    </source>
</evidence>
<evidence type="ECO:0000256" key="1">
    <source>
        <dbReference type="ARBA" id="ARBA00004370"/>
    </source>
</evidence>
<name>A0A1G7DIU2_9FLAO</name>
<evidence type="ECO:0000256" key="4">
    <source>
        <dbReference type="ARBA" id="ARBA00023136"/>
    </source>
</evidence>
<keyword evidence="6" id="KW-1185">Reference proteome</keyword>
<accession>A0A1G7DIU2</accession>
<dbReference type="GO" id="GO:0016020">
    <property type="term" value="C:membrane"/>
    <property type="evidence" value="ECO:0007669"/>
    <property type="project" value="UniProtKB-SubCell"/>
</dbReference>
<dbReference type="GeneID" id="78060268"/>
<dbReference type="InterPro" id="IPR023408">
    <property type="entry name" value="MscS_beta-dom_sf"/>
</dbReference>
<dbReference type="Gene3D" id="2.30.30.60">
    <property type="match status" value="1"/>
</dbReference>
<dbReference type="AlphaFoldDB" id="A0A1G7DIU2"/>
<dbReference type="Gene3D" id="1.10.287.1260">
    <property type="match status" value="1"/>
</dbReference>
<proteinExistence type="predicted"/>
<dbReference type="GO" id="GO:0008381">
    <property type="term" value="F:mechanosensitive monoatomic ion channel activity"/>
    <property type="evidence" value="ECO:0007669"/>
    <property type="project" value="UniProtKB-ARBA"/>
</dbReference>
<dbReference type="EMBL" id="FNBD01000001">
    <property type="protein sequence ID" value="SDE51429.1"/>
    <property type="molecule type" value="Genomic_DNA"/>
</dbReference>
<evidence type="ECO:0000313" key="6">
    <source>
        <dbReference type="Proteomes" id="UP000182114"/>
    </source>
</evidence>
<protein>
    <submittedName>
        <fullName evidence="5">Mechanosensitive ion channel</fullName>
    </submittedName>
</protein>
<dbReference type="Proteomes" id="UP000182114">
    <property type="component" value="Unassembled WGS sequence"/>
</dbReference>
<dbReference type="Pfam" id="PF00924">
    <property type="entry name" value="MS_channel_2nd"/>
    <property type="match status" value="1"/>
</dbReference>
<keyword evidence="4" id="KW-0472">Membrane</keyword>
<organism evidence="5 6">
    <name type="scientific">Cellulophaga baltica</name>
    <dbReference type="NCBI Taxonomy" id="76594"/>
    <lineage>
        <taxon>Bacteria</taxon>
        <taxon>Pseudomonadati</taxon>
        <taxon>Bacteroidota</taxon>
        <taxon>Flavobacteriia</taxon>
        <taxon>Flavobacteriales</taxon>
        <taxon>Flavobacteriaceae</taxon>
        <taxon>Cellulophaga</taxon>
    </lineage>
</organism>
<dbReference type="InterPro" id="IPR006685">
    <property type="entry name" value="MscS_channel_2nd"/>
</dbReference>
<comment type="subcellular location">
    <subcellularLocation>
        <location evidence="1">Membrane</location>
    </subcellularLocation>
</comment>
<keyword evidence="2" id="KW-0812">Transmembrane</keyword>
<dbReference type="RefSeq" id="WP_029447366.1">
    <property type="nucleotide sequence ID" value="NZ_CANLMK010000001.1"/>
</dbReference>
<dbReference type="eggNOG" id="COG0668">
    <property type="taxonomic scope" value="Bacteria"/>
</dbReference>
<evidence type="ECO:0000256" key="2">
    <source>
        <dbReference type="ARBA" id="ARBA00022692"/>
    </source>
</evidence>
<dbReference type="InterPro" id="IPR010920">
    <property type="entry name" value="LSM_dom_sf"/>
</dbReference>
<dbReference type="PANTHER" id="PTHR30566">
    <property type="entry name" value="YNAI-RELATED MECHANOSENSITIVE ION CHANNEL"/>
    <property type="match status" value="1"/>
</dbReference>
<keyword evidence="3" id="KW-1133">Transmembrane helix</keyword>
<dbReference type="PANTHER" id="PTHR30566:SF25">
    <property type="entry name" value="INNER MEMBRANE PROTEIN"/>
    <property type="match status" value="1"/>
</dbReference>
<evidence type="ECO:0000256" key="3">
    <source>
        <dbReference type="ARBA" id="ARBA00022989"/>
    </source>
</evidence>
<gene>
    <name evidence="5" type="ORF">SAMN04487992_101597</name>
</gene>
<dbReference type="SUPFAM" id="SSF50182">
    <property type="entry name" value="Sm-like ribonucleoproteins"/>
    <property type="match status" value="1"/>
</dbReference>
<sequence length="356" mass="40589">MLKNLLEKPNALVYIVVAILSLFALQYITVKILRQFGKNPKYLLDRQSISRITKPIFLLFIGILIRIKVIHQNLGISEVTFVLQKLSTLLIIFAITWLLIASIRIIKKKVIENYDVSASNNLRARKIYTQFNILERIVIFLLIIFAVGIALMSFDSIREIGVSIFASAGVAGIILGFSAQKMLASILAGIQIAIAQPIKIDDVVIVEGEWGRIEEITLTYVVVNIWDKRRLIVPTTYFIEKPFQNWTKTSSDILGTVFLYTDYNVPFDEMRAELTKILHSTELWDGEVNVLQVTDSKEHTVEIRALMSAKDSPTAWDLRVLVREKLISFLQKNYPDSLPHTRVILKNLNDSKIQTE</sequence>
<reference evidence="6" key="1">
    <citation type="submission" date="2016-10" db="EMBL/GenBank/DDBJ databases">
        <authorList>
            <person name="Varghese N."/>
            <person name="Submissions S."/>
        </authorList>
    </citation>
    <scope>NUCLEOTIDE SEQUENCE [LARGE SCALE GENOMIC DNA]</scope>
    <source>
        <strain evidence="6">DSM 24729</strain>
    </source>
</reference>